<dbReference type="Pfam" id="PF23292">
    <property type="entry name" value="SAND_ULT1"/>
    <property type="match status" value="2"/>
</dbReference>
<dbReference type="EMBL" id="JAEACU010000001">
    <property type="protein sequence ID" value="KAH7546478.1"/>
    <property type="molecule type" value="Genomic_DNA"/>
</dbReference>
<accession>A0A978W3E4</accession>
<evidence type="ECO:0008006" key="5">
    <source>
        <dbReference type="Google" id="ProtNLM"/>
    </source>
</evidence>
<feature type="domain" description="ULTRAPETALA1/2 zinc finger" evidence="2">
    <location>
        <begin position="149"/>
        <end position="247"/>
    </location>
</feature>
<name>A0A978W3E4_ZIZJJ</name>
<dbReference type="AlphaFoldDB" id="A0A978W3E4"/>
<reference evidence="3" key="1">
    <citation type="journal article" date="2021" name="Front. Plant Sci.">
        <title>Chromosome-Scale Genome Assembly for Chinese Sour Jujube and Insights Into Its Genome Evolution and Domestication Signature.</title>
        <authorList>
            <person name="Shen L.-Y."/>
            <person name="Luo H."/>
            <person name="Wang X.-L."/>
            <person name="Wang X.-M."/>
            <person name="Qiu X.-J."/>
            <person name="Liu H."/>
            <person name="Zhou S.-S."/>
            <person name="Jia K.-H."/>
            <person name="Nie S."/>
            <person name="Bao Y.-T."/>
            <person name="Zhang R.-G."/>
            <person name="Yun Q.-Z."/>
            <person name="Chai Y.-H."/>
            <person name="Lu J.-Y."/>
            <person name="Li Y."/>
            <person name="Zhao S.-W."/>
            <person name="Mao J.-F."/>
            <person name="Jia S.-G."/>
            <person name="Mao Y.-M."/>
        </authorList>
    </citation>
    <scope>NUCLEOTIDE SEQUENCE</scope>
    <source>
        <strain evidence="3">AT0</strain>
        <tissue evidence="3">Leaf</tissue>
    </source>
</reference>
<dbReference type="Proteomes" id="UP000813462">
    <property type="component" value="Unassembled WGS sequence"/>
</dbReference>
<evidence type="ECO:0000259" key="1">
    <source>
        <dbReference type="Pfam" id="PF23292"/>
    </source>
</evidence>
<feature type="domain" description="ULTRAPETALA1/2 SAND" evidence="1">
    <location>
        <begin position="10"/>
        <end position="61"/>
    </location>
</feature>
<evidence type="ECO:0000259" key="2">
    <source>
        <dbReference type="Pfam" id="PF23293"/>
    </source>
</evidence>
<dbReference type="Pfam" id="PF23293">
    <property type="entry name" value="zf_ULT1"/>
    <property type="match status" value="1"/>
</dbReference>
<dbReference type="GO" id="GO:0005829">
    <property type="term" value="C:cytosol"/>
    <property type="evidence" value="ECO:0007669"/>
    <property type="project" value="TreeGrafter"/>
</dbReference>
<dbReference type="PANTHER" id="PTHR34053:SF2">
    <property type="entry name" value="SAND DOMAIN-CONTAINING PROTEIN"/>
    <property type="match status" value="1"/>
</dbReference>
<evidence type="ECO:0000313" key="4">
    <source>
        <dbReference type="Proteomes" id="UP000813462"/>
    </source>
</evidence>
<comment type="caution">
    <text evidence="3">The sequence shown here is derived from an EMBL/GenBank/DDBJ whole genome shotgun (WGS) entry which is preliminary data.</text>
</comment>
<dbReference type="InterPro" id="IPR057011">
    <property type="entry name" value="ULT1/2_SAND"/>
</dbReference>
<sequence>MFTDEKMNNIKGLQRGPDFVATPCGCTSRRFGDSTGILKVFTSGLFLITCNCSPQCQQGKCIYIHSFFLFICTIFELAELSLSCPGRMTPEEFEKHSMREGLRKWKSNIWVIKDDEKIPLWKTGILKYYKHASNVNNRACRTRRKRNFHRDEFITCSKCKKDRRFRLRTKEECRIYHDALANKRWKCVDGPYDRITCEDAEERATRKIVRGCPRTATCKGCTSCVCFGCIRCRFWDCRCRTCVDFMQNAEP</sequence>
<organism evidence="3 4">
    <name type="scientific">Ziziphus jujuba var. spinosa</name>
    <dbReference type="NCBI Taxonomy" id="714518"/>
    <lineage>
        <taxon>Eukaryota</taxon>
        <taxon>Viridiplantae</taxon>
        <taxon>Streptophyta</taxon>
        <taxon>Embryophyta</taxon>
        <taxon>Tracheophyta</taxon>
        <taxon>Spermatophyta</taxon>
        <taxon>Magnoliopsida</taxon>
        <taxon>eudicotyledons</taxon>
        <taxon>Gunneridae</taxon>
        <taxon>Pentapetalae</taxon>
        <taxon>rosids</taxon>
        <taxon>fabids</taxon>
        <taxon>Rosales</taxon>
        <taxon>Rhamnaceae</taxon>
        <taxon>Paliureae</taxon>
        <taxon>Ziziphus</taxon>
    </lineage>
</organism>
<dbReference type="InterPro" id="IPR020533">
    <property type="entry name" value="Developmental_reg_ULTRAPETALA"/>
</dbReference>
<gene>
    <name evidence="3" type="ORF">FEM48_Zijuj01G0205100</name>
</gene>
<proteinExistence type="predicted"/>
<protein>
    <recommendedName>
        <fullName evidence="5">Protein ULTRAPETALA 1-like</fullName>
    </recommendedName>
</protein>
<feature type="domain" description="ULTRAPETALA1/2 SAND" evidence="1">
    <location>
        <begin position="86"/>
        <end position="129"/>
    </location>
</feature>
<dbReference type="PANTHER" id="PTHR34053">
    <property type="entry name" value="PROTEIN ULTRAPETALA 1"/>
    <property type="match status" value="1"/>
</dbReference>
<dbReference type="GO" id="GO:0005634">
    <property type="term" value="C:nucleus"/>
    <property type="evidence" value="ECO:0007669"/>
    <property type="project" value="TreeGrafter"/>
</dbReference>
<dbReference type="InterPro" id="IPR057012">
    <property type="entry name" value="ULT1/2_Znf"/>
</dbReference>
<evidence type="ECO:0000313" key="3">
    <source>
        <dbReference type="EMBL" id="KAH7546478.1"/>
    </source>
</evidence>